<dbReference type="GO" id="GO:0004540">
    <property type="term" value="F:RNA nuclease activity"/>
    <property type="evidence" value="ECO:0007669"/>
    <property type="project" value="InterPro"/>
</dbReference>
<evidence type="ECO:0000313" key="9">
    <source>
        <dbReference type="EMBL" id="PJI95087.1"/>
    </source>
</evidence>
<feature type="binding site" evidence="6">
    <location>
        <position position="102"/>
    </location>
    <ligand>
        <name>Mg(2+)</name>
        <dbReference type="ChEBI" id="CHEBI:18420"/>
    </ligand>
</feature>
<accession>A0A2M8WVZ6</accession>
<feature type="binding site" evidence="6">
    <location>
        <position position="7"/>
    </location>
    <ligand>
        <name>Mg(2+)</name>
        <dbReference type="ChEBI" id="CHEBI:18420"/>
    </ligand>
</feature>
<dbReference type="EMBL" id="PGTZ01000006">
    <property type="protein sequence ID" value="PJI95087.1"/>
    <property type="molecule type" value="Genomic_DNA"/>
</dbReference>
<gene>
    <name evidence="6" type="primary">vapC</name>
    <name evidence="9" type="ORF">CLV34_0940</name>
</gene>
<keyword evidence="2 6" id="KW-0540">Nuclease</keyword>
<evidence type="ECO:0000259" key="8">
    <source>
        <dbReference type="Pfam" id="PF01850"/>
    </source>
</evidence>
<dbReference type="CDD" id="cd09874">
    <property type="entry name" value="PIN_MT3492-like"/>
    <property type="match status" value="1"/>
</dbReference>
<keyword evidence="1 6" id="KW-1277">Toxin-antitoxin system</keyword>
<keyword evidence="4 6" id="KW-0378">Hydrolase</keyword>
<dbReference type="OrthoDB" id="1525146at2"/>
<reference evidence="9 10" key="1">
    <citation type="submission" date="2017-11" db="EMBL/GenBank/DDBJ databases">
        <title>Genomic Encyclopedia of Archaeal and Bacterial Type Strains, Phase II (KMG-II): From Individual Species to Whole Genera.</title>
        <authorList>
            <person name="Goeker M."/>
        </authorList>
    </citation>
    <scope>NUCLEOTIDE SEQUENCE [LARGE SCALE GENOMIC DNA]</scope>
    <source>
        <strain evidence="9 10">DSM 22413</strain>
    </source>
</reference>
<evidence type="ECO:0000256" key="2">
    <source>
        <dbReference type="ARBA" id="ARBA00022722"/>
    </source>
</evidence>
<comment type="similarity">
    <text evidence="6">Belongs to the PINc/VapC protein family.</text>
</comment>
<dbReference type="AlphaFoldDB" id="A0A2M8WVZ6"/>
<comment type="cofactor">
    <cofactor evidence="6">
        <name>Mg(2+)</name>
        <dbReference type="ChEBI" id="CHEBI:18420"/>
    </cofactor>
</comment>
<evidence type="ECO:0000256" key="1">
    <source>
        <dbReference type="ARBA" id="ARBA00022649"/>
    </source>
</evidence>
<dbReference type="GO" id="GO:0090729">
    <property type="term" value="F:toxin activity"/>
    <property type="evidence" value="ECO:0007669"/>
    <property type="project" value="UniProtKB-KW"/>
</dbReference>
<evidence type="ECO:0000313" key="10">
    <source>
        <dbReference type="Proteomes" id="UP000231586"/>
    </source>
</evidence>
<dbReference type="RefSeq" id="WP_100349008.1">
    <property type="nucleotide sequence ID" value="NZ_PGTZ01000006.1"/>
</dbReference>
<dbReference type="SUPFAM" id="SSF88723">
    <property type="entry name" value="PIN domain-like"/>
    <property type="match status" value="1"/>
</dbReference>
<keyword evidence="10" id="KW-1185">Reference proteome</keyword>
<dbReference type="EC" id="3.1.-.-" evidence="6"/>
<dbReference type="Pfam" id="PF01850">
    <property type="entry name" value="PIN"/>
    <property type="match status" value="1"/>
</dbReference>
<evidence type="ECO:0000256" key="7">
    <source>
        <dbReference type="SAM" id="MobiDB-lite"/>
    </source>
</evidence>
<organism evidence="9 10">
    <name type="scientific">Luteimicrobium subarcticum</name>
    <dbReference type="NCBI Taxonomy" id="620910"/>
    <lineage>
        <taxon>Bacteria</taxon>
        <taxon>Bacillati</taxon>
        <taxon>Actinomycetota</taxon>
        <taxon>Actinomycetes</taxon>
        <taxon>Micrococcales</taxon>
        <taxon>Luteimicrobium</taxon>
    </lineage>
</organism>
<keyword evidence="5 6" id="KW-0460">Magnesium</keyword>
<dbReference type="InterPro" id="IPR022907">
    <property type="entry name" value="VapC_family"/>
</dbReference>
<dbReference type="InterPro" id="IPR029060">
    <property type="entry name" value="PIN-like_dom_sf"/>
</dbReference>
<keyword evidence="3 6" id="KW-0479">Metal-binding</keyword>
<protein>
    <recommendedName>
        <fullName evidence="6">Ribonuclease VapC</fullName>
        <shortName evidence="6">RNase VapC</shortName>
        <ecNumber evidence="6">3.1.-.-</ecNumber>
    </recommendedName>
    <alternativeName>
        <fullName evidence="6">Toxin VapC</fullName>
    </alternativeName>
</protein>
<evidence type="ECO:0000256" key="4">
    <source>
        <dbReference type="ARBA" id="ARBA00022801"/>
    </source>
</evidence>
<evidence type="ECO:0000256" key="6">
    <source>
        <dbReference type="HAMAP-Rule" id="MF_00265"/>
    </source>
</evidence>
<dbReference type="Gene3D" id="3.40.50.1010">
    <property type="entry name" value="5'-nuclease"/>
    <property type="match status" value="1"/>
</dbReference>
<dbReference type="HAMAP" id="MF_00265">
    <property type="entry name" value="VapC_Nob1"/>
    <property type="match status" value="1"/>
</dbReference>
<evidence type="ECO:0000256" key="3">
    <source>
        <dbReference type="ARBA" id="ARBA00022723"/>
    </source>
</evidence>
<dbReference type="GO" id="GO:0000287">
    <property type="term" value="F:magnesium ion binding"/>
    <property type="evidence" value="ECO:0007669"/>
    <property type="project" value="UniProtKB-UniRule"/>
</dbReference>
<proteinExistence type="inferred from homology"/>
<comment type="function">
    <text evidence="6">Toxic component of a toxin-antitoxin (TA) system. An RNase.</text>
</comment>
<name>A0A2M8WVZ6_9MICO</name>
<keyword evidence="6" id="KW-0800">Toxin</keyword>
<evidence type="ECO:0000256" key="5">
    <source>
        <dbReference type="ARBA" id="ARBA00022842"/>
    </source>
</evidence>
<dbReference type="Proteomes" id="UP000231586">
    <property type="component" value="Unassembled WGS sequence"/>
</dbReference>
<dbReference type="GO" id="GO:0016787">
    <property type="term" value="F:hydrolase activity"/>
    <property type="evidence" value="ECO:0007669"/>
    <property type="project" value="UniProtKB-KW"/>
</dbReference>
<feature type="domain" description="PIN" evidence="8">
    <location>
        <begin position="4"/>
        <end position="111"/>
    </location>
</feature>
<comment type="caution">
    <text evidence="9">The sequence shown here is derived from an EMBL/GenBank/DDBJ whole genome shotgun (WGS) entry which is preliminary data.</text>
</comment>
<dbReference type="InterPro" id="IPR002716">
    <property type="entry name" value="PIN_dom"/>
</dbReference>
<feature type="region of interest" description="Disordered" evidence="7">
    <location>
        <begin position="140"/>
        <end position="168"/>
    </location>
</feature>
<sequence length="168" mass="17687">MTTVYLDTTALVRLVRREHGSELAVELWNRAPLVATSRLSDVELRAVLAAGVRRGLLDPSEHAAALQLWESLWAGVYVVEPLAAVTALAADLVGRHPLRGGDAVHLASALVLAPDVVMAVWDEHVAAAAAAEGLTVVPGEHGVPGLPQPSPGARARRRLDSEPGSARQ</sequence>